<dbReference type="Pfam" id="PF17853">
    <property type="entry name" value="GGDEF_2"/>
    <property type="match status" value="1"/>
</dbReference>
<organism evidence="4 5">
    <name type="scientific">Candidatus Caccousia stercoris</name>
    <dbReference type="NCBI Taxonomy" id="2840723"/>
    <lineage>
        <taxon>Bacteria</taxon>
        <taxon>Bacillati</taxon>
        <taxon>Bacillota</taxon>
        <taxon>Clostridia</taxon>
        <taxon>Eubacteriales</taxon>
        <taxon>Oscillospiraceae</taxon>
        <taxon>Oscillospiraceae incertae sedis</taxon>
        <taxon>Candidatus Caccousia</taxon>
    </lineage>
</organism>
<dbReference type="PANTHER" id="PTHR33744">
    <property type="entry name" value="CARBOHYDRATE DIACID REGULATOR"/>
    <property type="match status" value="1"/>
</dbReference>
<dbReference type="InterPro" id="IPR051448">
    <property type="entry name" value="CdaR-like_regulators"/>
</dbReference>
<dbReference type="InterPro" id="IPR025736">
    <property type="entry name" value="PucR_C-HTH_dom"/>
</dbReference>
<feature type="domain" description="CdaR GGDEF-like" evidence="3">
    <location>
        <begin position="288"/>
        <end position="406"/>
    </location>
</feature>
<reference evidence="4" key="1">
    <citation type="submission" date="2020-10" db="EMBL/GenBank/DDBJ databases">
        <authorList>
            <person name="Gilroy R."/>
        </authorList>
    </citation>
    <scope>NUCLEOTIDE SEQUENCE</scope>
    <source>
        <strain evidence="4">6086</strain>
    </source>
</reference>
<dbReference type="Proteomes" id="UP000824141">
    <property type="component" value="Unassembled WGS sequence"/>
</dbReference>
<feature type="domain" description="PucR C-terminal helix-turn-helix" evidence="2">
    <location>
        <begin position="462"/>
        <end position="518"/>
    </location>
</feature>
<proteinExistence type="inferred from homology"/>
<comment type="caution">
    <text evidence="4">The sequence shown here is derived from an EMBL/GenBank/DDBJ whole genome shotgun (WGS) entry which is preliminary data.</text>
</comment>
<name>A0A9D1FTA0_9FIRM</name>
<accession>A0A9D1FTA0</accession>
<comment type="similarity">
    <text evidence="1">Belongs to the CdaR family.</text>
</comment>
<gene>
    <name evidence="4" type="ORF">IAD03_09730</name>
</gene>
<dbReference type="InterPro" id="IPR041522">
    <property type="entry name" value="CdaR_GGDEF"/>
</dbReference>
<evidence type="ECO:0000259" key="3">
    <source>
        <dbReference type="Pfam" id="PF17853"/>
    </source>
</evidence>
<dbReference type="EMBL" id="DVJM01000213">
    <property type="protein sequence ID" value="HIS79636.1"/>
    <property type="molecule type" value="Genomic_DNA"/>
</dbReference>
<dbReference type="Pfam" id="PF13556">
    <property type="entry name" value="HTH_30"/>
    <property type="match status" value="1"/>
</dbReference>
<evidence type="ECO:0000313" key="5">
    <source>
        <dbReference type="Proteomes" id="UP000824141"/>
    </source>
</evidence>
<protein>
    <submittedName>
        <fullName evidence="4">Helix-turn-helix domain-containing protein</fullName>
    </submittedName>
</protein>
<dbReference type="AlphaFoldDB" id="A0A9D1FTA0"/>
<dbReference type="PANTHER" id="PTHR33744:SF1">
    <property type="entry name" value="DNA-BINDING TRANSCRIPTIONAL ACTIVATOR ADER"/>
    <property type="match status" value="1"/>
</dbReference>
<sequence>MKLSLELLISQFLNENKEDQPSQIGVHAPISIDATKKKISGIRFITQAMSVFSEDVMWVGTTESLLRYPAGTFEKTTLFAAGPESELKQLFQKNSCICIYTHSVETMYLVFDFIMSYFQTLEAWNNQMDLAIAHQEPLQRLLELSEPIIQNPVVAWNGAFCFMAHPSYRVNEIPILQEWIDQGRIPGEAVSQFAQQGYLKRTEEFFTMKQCTSYMLGYPFTLRIFDCGNKQILVLVQYFVYRPSTMAQLELLTLFEEKVAQYTSAVLQSSYKPKTYLYEPFLIDLINGTLSDKDELIDRLKYIHLPFSTRYRLYTIVCDQYAKSVISSLKGVLKSVFQVSRSVEYQQRLYVLNRDESQSEEDQEARMERLGDILSDFSCKCGISSYVENLLDVHMASEQCNAALRIGALIDSSRRTWFFTDIYFYDMMLVYSERMCGNFKSVFLRNLNALIQNDIKSKNDNLKLLRIYLNHDRNITCTAHEMCLHRNSVIYRINRIEQILGLSLDDPKVRFDLNVSLQCLELNGYIAAHGADQADITLL</sequence>
<evidence type="ECO:0000259" key="2">
    <source>
        <dbReference type="Pfam" id="PF13556"/>
    </source>
</evidence>
<dbReference type="InterPro" id="IPR042070">
    <property type="entry name" value="PucR_C-HTH_sf"/>
</dbReference>
<dbReference type="Gene3D" id="1.10.10.2840">
    <property type="entry name" value="PucR C-terminal helix-turn-helix domain"/>
    <property type="match status" value="1"/>
</dbReference>
<evidence type="ECO:0000256" key="1">
    <source>
        <dbReference type="ARBA" id="ARBA00006754"/>
    </source>
</evidence>
<evidence type="ECO:0000313" key="4">
    <source>
        <dbReference type="EMBL" id="HIS79636.1"/>
    </source>
</evidence>
<reference evidence="4" key="2">
    <citation type="journal article" date="2021" name="PeerJ">
        <title>Extensive microbial diversity within the chicken gut microbiome revealed by metagenomics and culture.</title>
        <authorList>
            <person name="Gilroy R."/>
            <person name="Ravi A."/>
            <person name="Getino M."/>
            <person name="Pursley I."/>
            <person name="Horton D.L."/>
            <person name="Alikhan N.F."/>
            <person name="Baker D."/>
            <person name="Gharbi K."/>
            <person name="Hall N."/>
            <person name="Watson M."/>
            <person name="Adriaenssens E.M."/>
            <person name="Foster-Nyarko E."/>
            <person name="Jarju S."/>
            <person name="Secka A."/>
            <person name="Antonio M."/>
            <person name="Oren A."/>
            <person name="Chaudhuri R.R."/>
            <person name="La Ragione R."/>
            <person name="Hildebrand F."/>
            <person name="Pallen M.J."/>
        </authorList>
    </citation>
    <scope>NUCLEOTIDE SEQUENCE</scope>
    <source>
        <strain evidence="4">6086</strain>
    </source>
</reference>